<reference evidence="1" key="1">
    <citation type="journal article" date="2018" name="Genome Biol. Evol.">
        <title>Genomics and development of Lentinus tigrinus, a white-rot wood-decaying mushroom with dimorphic fruiting bodies.</title>
        <authorList>
            <person name="Wu B."/>
            <person name="Xu Z."/>
            <person name="Knudson A."/>
            <person name="Carlson A."/>
            <person name="Chen N."/>
            <person name="Kovaka S."/>
            <person name="LaButti K."/>
            <person name="Lipzen A."/>
            <person name="Pennachio C."/>
            <person name="Riley R."/>
            <person name="Schakwitz W."/>
            <person name="Umezawa K."/>
            <person name="Ohm R.A."/>
            <person name="Grigoriev I.V."/>
            <person name="Nagy L.G."/>
            <person name="Gibbons J."/>
            <person name="Hibbett D."/>
        </authorList>
    </citation>
    <scope>NUCLEOTIDE SEQUENCE [LARGE SCALE GENOMIC DNA]</scope>
    <source>
        <strain evidence="1">ALCF2SS1-6</strain>
    </source>
</reference>
<dbReference type="STRING" id="1328759.A0A5C2RP76"/>
<keyword evidence="2" id="KW-1185">Reference proteome</keyword>
<evidence type="ECO:0000313" key="2">
    <source>
        <dbReference type="Proteomes" id="UP000313359"/>
    </source>
</evidence>
<sequence>MTSTRPRLLQRVSSARPTAVRSYSHAALLHPFSPPFIPRLVPLIPGVPLTSELPKPDHSDPRGSVRLLLNTLLVHATGDPCARMCWTLRLFHKDITLRYGVLLYGWPADVPFMNLSTGHGSPSMAQVRHLLTLLTAEPQPRMYFIQAAPEQLLAAERDVSAVAPGPLFPAPAPLPYFGRSDIGRRRVFKHDSDGNAIPHRYVRNGPKSAKVISEKLNSEGSDEVSVVNRTRGPLPQMYKDGVWLIWTESGWREPTMRELLASGRM</sequence>
<accession>A0A5C2RP76</accession>
<evidence type="ECO:0000313" key="1">
    <source>
        <dbReference type="EMBL" id="RPD52257.1"/>
    </source>
</evidence>
<dbReference type="Proteomes" id="UP000313359">
    <property type="component" value="Unassembled WGS sequence"/>
</dbReference>
<organism evidence="1 2">
    <name type="scientific">Lentinus tigrinus ALCF2SS1-6</name>
    <dbReference type="NCBI Taxonomy" id="1328759"/>
    <lineage>
        <taxon>Eukaryota</taxon>
        <taxon>Fungi</taxon>
        <taxon>Dikarya</taxon>
        <taxon>Basidiomycota</taxon>
        <taxon>Agaricomycotina</taxon>
        <taxon>Agaricomycetes</taxon>
        <taxon>Polyporales</taxon>
        <taxon>Polyporaceae</taxon>
        <taxon>Lentinus</taxon>
    </lineage>
</organism>
<name>A0A5C2RP76_9APHY</name>
<proteinExistence type="predicted"/>
<dbReference type="EMBL" id="ML122383">
    <property type="protein sequence ID" value="RPD52257.1"/>
    <property type="molecule type" value="Genomic_DNA"/>
</dbReference>
<gene>
    <name evidence="1" type="ORF">L227DRAFT_617969</name>
</gene>
<dbReference type="AlphaFoldDB" id="A0A5C2RP76"/>
<dbReference type="OrthoDB" id="2749545at2759"/>
<protein>
    <submittedName>
        <fullName evidence="1">Uncharacterized protein</fullName>
    </submittedName>
</protein>